<feature type="domain" description="Asparagine synthetase" evidence="4">
    <location>
        <begin position="221"/>
        <end position="582"/>
    </location>
</feature>
<evidence type="ECO:0000256" key="1">
    <source>
        <dbReference type="ARBA" id="ARBA00005187"/>
    </source>
</evidence>
<dbReference type="InterPro" id="IPR051786">
    <property type="entry name" value="ASN_synthetase/amidase"/>
</dbReference>
<comment type="caution">
    <text evidence="6">The sequence shown here is derived from an EMBL/GenBank/DDBJ whole genome shotgun (WGS) entry which is preliminary data.</text>
</comment>
<dbReference type="HOGENOM" id="CLU_454784_0_0_7"/>
<comment type="pathway">
    <text evidence="1">Amino-acid biosynthesis; L-asparagine biosynthesis; L-asparagine from L-aspartate (L-Gln route): step 1/1.</text>
</comment>
<organism evidence="6 7">
    <name type="scientific">Candidatus Entotheonella gemina</name>
    <dbReference type="NCBI Taxonomy" id="1429439"/>
    <lineage>
        <taxon>Bacteria</taxon>
        <taxon>Pseudomonadati</taxon>
        <taxon>Nitrospinota/Tectimicrobiota group</taxon>
        <taxon>Candidatus Tectimicrobiota</taxon>
        <taxon>Candidatus Entotheonellia</taxon>
        <taxon>Candidatus Entotheonellales</taxon>
        <taxon>Candidatus Entotheonellaceae</taxon>
        <taxon>Candidatus Entotheonella</taxon>
    </lineage>
</organism>
<name>W4M9T8_9BACT</name>
<comment type="catalytic activity">
    <reaction evidence="3">
        <text>L-aspartate + L-glutamine + ATP + H2O = L-asparagine + L-glutamate + AMP + diphosphate + H(+)</text>
        <dbReference type="Rhea" id="RHEA:12228"/>
        <dbReference type="ChEBI" id="CHEBI:15377"/>
        <dbReference type="ChEBI" id="CHEBI:15378"/>
        <dbReference type="ChEBI" id="CHEBI:29985"/>
        <dbReference type="ChEBI" id="CHEBI:29991"/>
        <dbReference type="ChEBI" id="CHEBI:30616"/>
        <dbReference type="ChEBI" id="CHEBI:33019"/>
        <dbReference type="ChEBI" id="CHEBI:58048"/>
        <dbReference type="ChEBI" id="CHEBI:58359"/>
        <dbReference type="ChEBI" id="CHEBI:456215"/>
        <dbReference type="EC" id="6.3.5.4"/>
    </reaction>
</comment>
<dbReference type="GO" id="GO:0004066">
    <property type="term" value="F:asparagine synthase (glutamine-hydrolyzing) activity"/>
    <property type="evidence" value="ECO:0007669"/>
    <property type="project" value="UniProtKB-EC"/>
</dbReference>
<proteinExistence type="predicted"/>
<dbReference type="SUPFAM" id="SSF52402">
    <property type="entry name" value="Adenine nucleotide alpha hydrolases-like"/>
    <property type="match status" value="1"/>
</dbReference>
<dbReference type="InterPro" id="IPR017932">
    <property type="entry name" value="GATase_2_dom"/>
</dbReference>
<evidence type="ECO:0000259" key="5">
    <source>
        <dbReference type="Pfam" id="PF13537"/>
    </source>
</evidence>
<sequence>MLSTGFTVVARDDSVGFHPYTQKHEHGQRLLSASQDELQTVLMIGRLYYREEALQRVRYRVDEWLWDQCQTSDAALARACYGLEGIEGLCRLEGDFVLACYDRTTQQLMALRDPMGAYPLFWIQKDGTLALSTSIRPLADLIPYLEINPEYTADFLTFPTEFCAQLPLQYTAYRGVQRVMPGQVWEANLSAQHVACRTYWHWKDRIVPATVNSVEEAGALVRERLEAAVRTRLSRQAYTASHFSGGFDSTGVALLADRLCAKKGLPVHALSMVYQSEPMLEQEREYIEAALESSAAIVPHLVPADDLLDYDAYESVPLLDEPSSLGARWNCFSTLSRTAAEAGADTVMDGNGADHLFAYASHSFIAERLATGQVRQAWHLANQYSYMSSQSAWRLMTESFKQLIPHGIRDGVRPLLRGGRAASFETLTERSIPPWFTDDFIRRYNLRRRILGQQYPMSRSGFITAEALAFVTGDWLNWYTALPHGVTITRPYFDPRLVTLGLALPVWLHSQPGRMKPVLAAALHGVLPEKIITRSRKAHFGIFMNGITRHQAALETLIEKAPIPDGIVHREVLLDALAKSALGIYDHVLGVGRLRMALGYLHWLSRRDAWRKLPVPTITLQEVCHDDPSTS</sequence>
<dbReference type="GO" id="GO:0006529">
    <property type="term" value="P:asparagine biosynthetic process"/>
    <property type="evidence" value="ECO:0007669"/>
    <property type="project" value="InterPro"/>
</dbReference>
<dbReference type="Gene3D" id="3.40.50.620">
    <property type="entry name" value="HUPs"/>
    <property type="match status" value="2"/>
</dbReference>
<dbReference type="PANTHER" id="PTHR43284">
    <property type="entry name" value="ASPARAGINE SYNTHETASE (GLUTAMINE-HYDROLYZING)"/>
    <property type="match status" value="1"/>
</dbReference>
<dbReference type="Gene3D" id="3.60.20.10">
    <property type="entry name" value="Glutamine Phosphoribosylpyrophosphate, subunit 1, domain 1"/>
    <property type="match status" value="1"/>
</dbReference>
<dbReference type="Proteomes" id="UP000019140">
    <property type="component" value="Unassembled WGS sequence"/>
</dbReference>
<dbReference type="EMBL" id="AZHX01000559">
    <property type="protein sequence ID" value="ETX06968.1"/>
    <property type="molecule type" value="Genomic_DNA"/>
</dbReference>
<evidence type="ECO:0000256" key="3">
    <source>
        <dbReference type="ARBA" id="ARBA00048741"/>
    </source>
</evidence>
<protein>
    <recommendedName>
        <fullName evidence="2">asparagine synthase (glutamine-hydrolyzing)</fullName>
        <ecNumber evidence="2">6.3.5.4</ecNumber>
    </recommendedName>
</protein>
<keyword evidence="7" id="KW-1185">Reference proteome</keyword>
<dbReference type="Pfam" id="PF00733">
    <property type="entry name" value="Asn_synthase"/>
    <property type="match status" value="1"/>
</dbReference>
<reference evidence="6 7" key="1">
    <citation type="journal article" date="2014" name="Nature">
        <title>An environmental bacterial taxon with a large and distinct metabolic repertoire.</title>
        <authorList>
            <person name="Wilson M.C."/>
            <person name="Mori T."/>
            <person name="Ruckert C."/>
            <person name="Uria A.R."/>
            <person name="Helf M.J."/>
            <person name="Takada K."/>
            <person name="Gernert C."/>
            <person name="Steffens U.A."/>
            <person name="Heycke N."/>
            <person name="Schmitt S."/>
            <person name="Rinke C."/>
            <person name="Helfrich E.J."/>
            <person name="Brachmann A.O."/>
            <person name="Gurgui C."/>
            <person name="Wakimoto T."/>
            <person name="Kracht M."/>
            <person name="Crusemann M."/>
            <person name="Hentschel U."/>
            <person name="Abe I."/>
            <person name="Matsunaga S."/>
            <person name="Kalinowski J."/>
            <person name="Takeyama H."/>
            <person name="Piel J."/>
        </authorList>
    </citation>
    <scope>NUCLEOTIDE SEQUENCE [LARGE SCALE GENOMIC DNA]</scope>
    <source>
        <strain evidence="7">TSY2</strain>
    </source>
</reference>
<dbReference type="InterPro" id="IPR029055">
    <property type="entry name" value="Ntn_hydrolases_N"/>
</dbReference>
<evidence type="ECO:0000313" key="7">
    <source>
        <dbReference type="Proteomes" id="UP000019140"/>
    </source>
</evidence>
<gene>
    <name evidence="6" type="ORF">ETSY2_13965</name>
</gene>
<evidence type="ECO:0000313" key="6">
    <source>
        <dbReference type="EMBL" id="ETX06968.1"/>
    </source>
</evidence>
<dbReference type="SUPFAM" id="SSF56235">
    <property type="entry name" value="N-terminal nucleophile aminohydrolases (Ntn hydrolases)"/>
    <property type="match status" value="1"/>
</dbReference>
<accession>W4M9T8</accession>
<dbReference type="InterPro" id="IPR014729">
    <property type="entry name" value="Rossmann-like_a/b/a_fold"/>
</dbReference>
<dbReference type="InterPro" id="IPR001962">
    <property type="entry name" value="Asn_synthase"/>
</dbReference>
<dbReference type="AlphaFoldDB" id="W4M9T8"/>
<dbReference type="PANTHER" id="PTHR43284:SF1">
    <property type="entry name" value="ASPARAGINE SYNTHETASE"/>
    <property type="match status" value="1"/>
</dbReference>
<dbReference type="EC" id="6.3.5.4" evidence="2"/>
<dbReference type="Pfam" id="PF13537">
    <property type="entry name" value="GATase_7"/>
    <property type="match status" value="1"/>
</dbReference>
<feature type="domain" description="Glutamine amidotransferase type-2" evidence="5">
    <location>
        <begin position="25"/>
        <end position="138"/>
    </location>
</feature>
<evidence type="ECO:0000259" key="4">
    <source>
        <dbReference type="Pfam" id="PF00733"/>
    </source>
</evidence>
<evidence type="ECO:0000256" key="2">
    <source>
        <dbReference type="ARBA" id="ARBA00012737"/>
    </source>
</evidence>